<evidence type="ECO:0000313" key="2">
    <source>
        <dbReference type="EMBL" id="EKE84873.1"/>
    </source>
</evidence>
<dbReference type="Proteomes" id="UP000014115">
    <property type="component" value="Unassembled WGS sequence"/>
</dbReference>
<keyword evidence="3" id="KW-1185">Reference proteome</keyword>
<reference evidence="2 3" key="1">
    <citation type="journal article" date="2012" name="J. Bacteriol.">
        <title>Genome Sequence of Idiomarina xiamenensis Type Strain 10-D-4.</title>
        <authorList>
            <person name="Lai Q."/>
            <person name="Wang L."/>
            <person name="Wang W."/>
            <person name="Shao Z."/>
        </authorList>
    </citation>
    <scope>NUCLEOTIDE SEQUENCE [LARGE SCALE GENOMIC DNA]</scope>
    <source>
        <strain evidence="2 3">10-D-4</strain>
    </source>
</reference>
<comment type="caution">
    <text evidence="2">The sequence shown here is derived from an EMBL/GenBank/DDBJ whole genome shotgun (WGS) entry which is preliminary data.</text>
</comment>
<dbReference type="PANTHER" id="PTHR13136">
    <property type="entry name" value="TESTIS DEVELOPMENT PROTEIN PRTD"/>
    <property type="match status" value="1"/>
</dbReference>
<dbReference type="Pfam" id="PF20408">
    <property type="entry name" value="Abhydrolase_11"/>
    <property type="match status" value="1"/>
</dbReference>
<evidence type="ECO:0000313" key="3">
    <source>
        <dbReference type="Proteomes" id="UP000014115"/>
    </source>
</evidence>
<dbReference type="InterPro" id="IPR046879">
    <property type="entry name" value="KANL3/Tex30_Abhydrolase"/>
</dbReference>
<dbReference type="SUPFAM" id="SSF53474">
    <property type="entry name" value="alpha/beta-Hydrolases"/>
    <property type="match status" value="1"/>
</dbReference>
<dbReference type="RefSeq" id="WP_008488041.1">
    <property type="nucleotide sequence ID" value="NZ_AMRG01000004.1"/>
</dbReference>
<dbReference type="InterPro" id="IPR026555">
    <property type="entry name" value="NSL3/Tex30"/>
</dbReference>
<dbReference type="ESTHER" id="9gamm-k2kal0">
    <property type="family name" value="NLS3-Tex30"/>
</dbReference>
<dbReference type="STRING" id="740709.A10D4_04655"/>
<evidence type="ECO:0000259" key="1">
    <source>
        <dbReference type="Pfam" id="PF20408"/>
    </source>
</evidence>
<dbReference type="AlphaFoldDB" id="K2KAL0"/>
<dbReference type="PANTHER" id="PTHR13136:SF11">
    <property type="entry name" value="TESTIS-EXPRESSED PROTEIN 30"/>
    <property type="match status" value="1"/>
</dbReference>
<accession>K2KAL0</accession>
<dbReference type="PATRIC" id="fig|740709.3.peg.943"/>
<organism evidence="2 3">
    <name type="scientific">Idiomarina xiamenensis 10-D-4</name>
    <dbReference type="NCBI Taxonomy" id="740709"/>
    <lineage>
        <taxon>Bacteria</taxon>
        <taxon>Pseudomonadati</taxon>
        <taxon>Pseudomonadota</taxon>
        <taxon>Gammaproteobacteria</taxon>
        <taxon>Alteromonadales</taxon>
        <taxon>Idiomarinaceae</taxon>
        <taxon>Idiomarina</taxon>
    </lineage>
</organism>
<dbReference type="eggNOG" id="COG3571">
    <property type="taxonomic scope" value="Bacteria"/>
</dbReference>
<gene>
    <name evidence="2" type="ORF">A10D4_04655</name>
</gene>
<name>K2KAL0_9GAMM</name>
<sequence length="216" mass="24115">MMPELSLADDVIVDNPTGRRLVVFMHGAGADSRSEFMQCIATGLAAHDCQLVRFDFPYMQQAKQQGRKRPPNPAPQLDLALQQLVVQLRASDDKHKPLFLLGKSMGARVAFRCADALQAKAAIGLGFPFHPPGKPQRSRLPECFNQRAANLIIQGQRDNFCQPAWLVQQQLPDNLQIQWLADADHSLVPLKRSGYSAAEYWQDTVQRLATWIGAQT</sequence>
<dbReference type="InterPro" id="IPR029058">
    <property type="entry name" value="AB_hydrolase_fold"/>
</dbReference>
<dbReference type="OrthoDB" id="652634at2"/>
<proteinExistence type="predicted"/>
<dbReference type="EMBL" id="AMRG01000004">
    <property type="protein sequence ID" value="EKE84873.1"/>
    <property type="molecule type" value="Genomic_DNA"/>
</dbReference>
<protein>
    <recommendedName>
        <fullName evidence="1">KANL3/Tex30 alpha/beta hydrolase-like domain-containing protein</fullName>
    </recommendedName>
</protein>
<dbReference type="Gene3D" id="3.40.50.1820">
    <property type="entry name" value="alpha/beta hydrolase"/>
    <property type="match status" value="1"/>
</dbReference>
<feature type="domain" description="KANL3/Tex30 alpha/beta hydrolase-like" evidence="1">
    <location>
        <begin position="20"/>
        <end position="212"/>
    </location>
</feature>